<evidence type="ECO:0000256" key="8">
    <source>
        <dbReference type="ARBA" id="ARBA00023024"/>
    </source>
</evidence>
<dbReference type="PROSITE" id="PS01095">
    <property type="entry name" value="GH18_1"/>
    <property type="match status" value="1"/>
</dbReference>
<keyword evidence="8" id="KW-0146">Chitin degradation</keyword>
<evidence type="ECO:0000256" key="5">
    <source>
        <dbReference type="ARBA" id="ARBA00022525"/>
    </source>
</evidence>
<keyword evidence="10" id="KW-0119">Carbohydrate metabolism</keyword>
<comment type="subcellular location">
    <subcellularLocation>
        <location evidence="2">Secreted</location>
    </subcellularLocation>
</comment>
<dbReference type="KEGG" id="fmu:J7337_010408"/>
<dbReference type="AlphaFoldDB" id="A0A9P8D975"/>
<keyword evidence="12" id="KW-0624">Polysaccharide degradation</keyword>
<dbReference type="GO" id="GO:0008843">
    <property type="term" value="F:endochitinase activity"/>
    <property type="evidence" value="ECO:0007669"/>
    <property type="project" value="UniProtKB-EC"/>
</dbReference>
<evidence type="ECO:0000256" key="1">
    <source>
        <dbReference type="ARBA" id="ARBA00000822"/>
    </source>
</evidence>
<dbReference type="GO" id="GO:0005576">
    <property type="term" value="C:extracellular region"/>
    <property type="evidence" value="ECO:0007669"/>
    <property type="project" value="UniProtKB-SubCell"/>
</dbReference>
<feature type="domain" description="GH18" evidence="14">
    <location>
        <begin position="13"/>
        <end position="316"/>
    </location>
</feature>
<dbReference type="RefSeq" id="XP_044676547.1">
    <property type="nucleotide sequence ID" value="XM_044827993.1"/>
</dbReference>
<evidence type="ECO:0000256" key="13">
    <source>
        <dbReference type="RuleBase" id="RU000489"/>
    </source>
</evidence>
<keyword evidence="16" id="KW-1185">Reference proteome</keyword>
<evidence type="ECO:0000256" key="9">
    <source>
        <dbReference type="ARBA" id="ARBA00023026"/>
    </source>
</evidence>
<evidence type="ECO:0000256" key="4">
    <source>
        <dbReference type="ARBA" id="ARBA00012729"/>
    </source>
</evidence>
<dbReference type="EMBL" id="JAHBCI010000008">
    <property type="protein sequence ID" value="KAG9497547.1"/>
    <property type="molecule type" value="Genomic_DNA"/>
</dbReference>
<dbReference type="SMART" id="SM00636">
    <property type="entry name" value="Glyco_18"/>
    <property type="match status" value="1"/>
</dbReference>
<evidence type="ECO:0000256" key="10">
    <source>
        <dbReference type="ARBA" id="ARBA00023277"/>
    </source>
</evidence>
<dbReference type="Proteomes" id="UP000827133">
    <property type="component" value="Unassembled WGS sequence"/>
</dbReference>
<dbReference type="InterPro" id="IPR001223">
    <property type="entry name" value="Glyco_hydro18_cat"/>
</dbReference>
<comment type="caution">
    <text evidence="15">The sequence shown here is derived from an EMBL/GenBank/DDBJ whole genome shotgun (WGS) entry which is preliminary data.</text>
</comment>
<evidence type="ECO:0000256" key="12">
    <source>
        <dbReference type="ARBA" id="ARBA00023326"/>
    </source>
</evidence>
<dbReference type="InterPro" id="IPR053214">
    <property type="entry name" value="LysM12-like"/>
</dbReference>
<evidence type="ECO:0000256" key="11">
    <source>
        <dbReference type="ARBA" id="ARBA00023295"/>
    </source>
</evidence>
<dbReference type="GO" id="GO:0008061">
    <property type="term" value="F:chitin binding"/>
    <property type="evidence" value="ECO:0007669"/>
    <property type="project" value="UniProtKB-KW"/>
</dbReference>
<dbReference type="EC" id="3.2.1.14" evidence="4"/>
<accession>A0A9P8D975</accession>
<dbReference type="Gene3D" id="3.20.20.80">
    <property type="entry name" value="Glycosidases"/>
    <property type="match status" value="1"/>
</dbReference>
<evidence type="ECO:0000313" key="15">
    <source>
        <dbReference type="EMBL" id="KAG9497547.1"/>
    </source>
</evidence>
<reference evidence="15" key="1">
    <citation type="journal article" date="2021" name="Mol. Plant Microbe Interact.">
        <title>Telomere to telomere genome assembly of Fusarium musae F31, causal agent of crown rot disease of banana.</title>
        <authorList>
            <person name="Degradi L."/>
            <person name="Tava V."/>
            <person name="Kunova A."/>
            <person name="Cortesi P."/>
            <person name="Saracchi M."/>
            <person name="Pasquali M."/>
        </authorList>
    </citation>
    <scope>NUCLEOTIDE SEQUENCE</scope>
    <source>
        <strain evidence="15">F31</strain>
    </source>
</reference>
<dbReference type="Pfam" id="PF00704">
    <property type="entry name" value="Glyco_hydro_18"/>
    <property type="match status" value="1"/>
</dbReference>
<evidence type="ECO:0000259" key="14">
    <source>
        <dbReference type="PROSITE" id="PS51910"/>
    </source>
</evidence>
<dbReference type="InterPro" id="IPR001579">
    <property type="entry name" value="Glyco_hydro_18_chit_AS"/>
</dbReference>
<dbReference type="PROSITE" id="PS51910">
    <property type="entry name" value="GH18_2"/>
    <property type="match status" value="1"/>
</dbReference>
<keyword evidence="7 13" id="KW-0378">Hydrolase</keyword>
<evidence type="ECO:0000256" key="6">
    <source>
        <dbReference type="ARBA" id="ARBA00022669"/>
    </source>
</evidence>
<dbReference type="InterPro" id="IPR029070">
    <property type="entry name" value="Chitinase_insertion_sf"/>
</dbReference>
<protein>
    <recommendedName>
        <fullName evidence="4">chitinase</fullName>
        <ecNumber evidence="4">3.2.1.14</ecNumber>
    </recommendedName>
</protein>
<keyword evidence="5" id="KW-0964">Secreted</keyword>
<name>A0A9P8D975_9HYPO</name>
<dbReference type="GO" id="GO:0006032">
    <property type="term" value="P:chitin catabolic process"/>
    <property type="evidence" value="ECO:0007669"/>
    <property type="project" value="UniProtKB-KW"/>
</dbReference>
<dbReference type="InterPro" id="IPR017853">
    <property type="entry name" value="GH"/>
</dbReference>
<comment type="similarity">
    <text evidence="3">Belongs to the glycosyl hydrolase 18 family. Chitinase class V subfamily.</text>
</comment>
<evidence type="ECO:0000256" key="2">
    <source>
        <dbReference type="ARBA" id="ARBA00004613"/>
    </source>
</evidence>
<dbReference type="PANTHER" id="PTHR47700">
    <property type="entry name" value="V CHITINASE, PUTATIVE (AFU_ORTHOLOGUE AFUA_6G13720)-RELATED"/>
    <property type="match status" value="1"/>
</dbReference>
<organism evidence="15 16">
    <name type="scientific">Fusarium musae</name>
    <dbReference type="NCBI Taxonomy" id="1042133"/>
    <lineage>
        <taxon>Eukaryota</taxon>
        <taxon>Fungi</taxon>
        <taxon>Dikarya</taxon>
        <taxon>Ascomycota</taxon>
        <taxon>Pezizomycotina</taxon>
        <taxon>Sordariomycetes</taxon>
        <taxon>Hypocreomycetidae</taxon>
        <taxon>Hypocreales</taxon>
        <taxon>Nectriaceae</taxon>
        <taxon>Fusarium</taxon>
    </lineage>
</organism>
<dbReference type="GeneID" id="68318264"/>
<sequence>MKIVNNEKAPDSFKKIAYYESWNQDRPCMHMDVRTITSAFTSGWTHVHFAFANITSDYKFKNFKSLKGIKSIIAFGGWSFSVGVDTYAILRQAVKPANREAFANEVVRFVKDHDLDGVDFDWEYPGAPDLPDIPKGSPDEPANYLKFLQLVKSMIPSDKSLSIAAPASFWYLKQFPIAAISRTVDYIVYMTYDLHVNLTGTENSLAMVTKAGVEARKLVVGVSSYGCSFKMSSARCKGPTCSFTGPESGAAKGKCTDTAGYISNAELEALIHSHSGDVEKWYDATTDSDYMIFDDTNWVAYMSDKTKQGRTAKYKA</sequence>
<dbReference type="InterPro" id="IPR011583">
    <property type="entry name" value="Chitinase_II/V-like_cat"/>
</dbReference>
<dbReference type="GO" id="GO:0000272">
    <property type="term" value="P:polysaccharide catabolic process"/>
    <property type="evidence" value="ECO:0007669"/>
    <property type="project" value="UniProtKB-KW"/>
</dbReference>
<keyword evidence="9" id="KW-0843">Virulence</keyword>
<keyword evidence="11 13" id="KW-0326">Glycosidase</keyword>
<evidence type="ECO:0000313" key="16">
    <source>
        <dbReference type="Proteomes" id="UP000827133"/>
    </source>
</evidence>
<dbReference type="SUPFAM" id="SSF51445">
    <property type="entry name" value="(Trans)glycosidases"/>
    <property type="match status" value="1"/>
</dbReference>
<comment type="catalytic activity">
    <reaction evidence="1">
        <text>Random endo-hydrolysis of N-acetyl-beta-D-glucosaminide (1-&gt;4)-beta-linkages in chitin and chitodextrins.</text>
        <dbReference type="EC" id="3.2.1.14"/>
    </reaction>
</comment>
<evidence type="ECO:0000256" key="3">
    <source>
        <dbReference type="ARBA" id="ARBA00008682"/>
    </source>
</evidence>
<dbReference type="PANTHER" id="PTHR47700:SF2">
    <property type="entry name" value="CHITINASE"/>
    <property type="match status" value="1"/>
</dbReference>
<gene>
    <name evidence="15" type="ORF">J7337_010408</name>
</gene>
<proteinExistence type="inferred from homology"/>
<keyword evidence="6" id="KW-0147">Chitin-binding</keyword>
<dbReference type="SUPFAM" id="SSF54556">
    <property type="entry name" value="Chitinase insertion domain"/>
    <property type="match status" value="1"/>
</dbReference>
<evidence type="ECO:0000256" key="7">
    <source>
        <dbReference type="ARBA" id="ARBA00022801"/>
    </source>
</evidence>